<dbReference type="EMBL" id="QPJM01000011">
    <property type="protein sequence ID" value="RCW81234.1"/>
    <property type="molecule type" value="Genomic_DNA"/>
</dbReference>
<feature type="region of interest" description="Disordered" evidence="1">
    <location>
        <begin position="30"/>
        <end position="56"/>
    </location>
</feature>
<dbReference type="AlphaFoldDB" id="A0A368YSU4"/>
<keyword evidence="3" id="KW-1185">Reference proteome</keyword>
<protein>
    <submittedName>
        <fullName evidence="2">Uncharacterized protein</fullName>
    </submittedName>
</protein>
<comment type="caution">
    <text evidence="2">The sequence shown here is derived from an EMBL/GenBank/DDBJ whole genome shotgun (WGS) entry which is preliminary data.</text>
</comment>
<gene>
    <name evidence="2" type="ORF">C7476_11196</name>
</gene>
<name>A0A368YSU4_9HYPH</name>
<dbReference type="Proteomes" id="UP000253324">
    <property type="component" value="Unassembled WGS sequence"/>
</dbReference>
<proteinExistence type="predicted"/>
<evidence type="ECO:0000313" key="3">
    <source>
        <dbReference type="Proteomes" id="UP000253324"/>
    </source>
</evidence>
<organism evidence="2 3">
    <name type="scientific">Phyllobacterium bourgognense</name>
    <dbReference type="NCBI Taxonomy" id="314236"/>
    <lineage>
        <taxon>Bacteria</taxon>
        <taxon>Pseudomonadati</taxon>
        <taxon>Pseudomonadota</taxon>
        <taxon>Alphaproteobacteria</taxon>
        <taxon>Hyphomicrobiales</taxon>
        <taxon>Phyllobacteriaceae</taxon>
        <taxon>Phyllobacterium</taxon>
    </lineage>
</organism>
<evidence type="ECO:0000313" key="2">
    <source>
        <dbReference type="EMBL" id="RCW81234.1"/>
    </source>
</evidence>
<evidence type="ECO:0000256" key="1">
    <source>
        <dbReference type="SAM" id="MobiDB-lite"/>
    </source>
</evidence>
<accession>A0A368YSU4</accession>
<sequence>MTEQAIELSAMIGICRLRRPWRAMNSATTRFGTQHTHASTPLTSQGVRSAIGSSGTEQRGWPIIQVGFAPSENN</sequence>
<reference evidence="2 3" key="1">
    <citation type="submission" date="2018-07" db="EMBL/GenBank/DDBJ databases">
        <title>Genomic Encyclopedia of Type Strains, Phase III (KMG-III): the genomes of soil and plant-associated and newly described type strains.</title>
        <authorList>
            <person name="Whitman W."/>
        </authorList>
    </citation>
    <scope>NUCLEOTIDE SEQUENCE [LARGE SCALE GENOMIC DNA]</scope>
    <source>
        <strain evidence="2 3">31-25a</strain>
    </source>
</reference>